<comment type="caution">
    <text evidence="1">The sequence shown here is derived from an EMBL/GenBank/DDBJ whole genome shotgun (WGS) entry which is preliminary data.</text>
</comment>
<sequence length="221" mass="25344">MPDIKNYPLDPGELRLRVTDSNDPASFEHGKDLLRPEGFAWCIKAATIASQSKPAFRDILLREGLISQHNMERCRKIGLVGMRPTLLYTLGQPFHIDVSTVSTRINFVCGDEKSNIILPYLFYDRRKSYSRHFAPFTGHILARFEFSPLPQHQDNDNPVLVVRILEILSPIECTVKKYDNYIRRPVAGTLHESGMGVYTIPLTKESKKNNRLRSWIESAMQ</sequence>
<dbReference type="EMBL" id="JABCKI010006310">
    <property type="protein sequence ID" value="KAG5634678.1"/>
    <property type="molecule type" value="Genomic_DNA"/>
</dbReference>
<evidence type="ECO:0000313" key="2">
    <source>
        <dbReference type="Proteomes" id="UP000717328"/>
    </source>
</evidence>
<reference evidence="1" key="1">
    <citation type="submission" date="2021-02" db="EMBL/GenBank/DDBJ databases">
        <authorList>
            <person name="Nieuwenhuis M."/>
            <person name="Van De Peppel L.J.J."/>
        </authorList>
    </citation>
    <scope>NUCLEOTIDE SEQUENCE</scope>
    <source>
        <strain evidence="1">D49</strain>
    </source>
</reference>
<dbReference type="AlphaFoldDB" id="A0A9P7K2V4"/>
<organism evidence="1 2">
    <name type="scientific">Sphagnurus paluster</name>
    <dbReference type="NCBI Taxonomy" id="117069"/>
    <lineage>
        <taxon>Eukaryota</taxon>
        <taxon>Fungi</taxon>
        <taxon>Dikarya</taxon>
        <taxon>Basidiomycota</taxon>
        <taxon>Agaricomycotina</taxon>
        <taxon>Agaricomycetes</taxon>
        <taxon>Agaricomycetidae</taxon>
        <taxon>Agaricales</taxon>
        <taxon>Tricholomatineae</taxon>
        <taxon>Lyophyllaceae</taxon>
        <taxon>Sphagnurus</taxon>
    </lineage>
</organism>
<dbReference type="OrthoDB" id="2750929at2759"/>
<protein>
    <submittedName>
        <fullName evidence="1">Uncharacterized protein</fullName>
    </submittedName>
</protein>
<proteinExistence type="predicted"/>
<evidence type="ECO:0000313" key="1">
    <source>
        <dbReference type="EMBL" id="KAG5634678.1"/>
    </source>
</evidence>
<keyword evidence="2" id="KW-1185">Reference proteome</keyword>
<dbReference type="Proteomes" id="UP000717328">
    <property type="component" value="Unassembled WGS sequence"/>
</dbReference>
<name>A0A9P7K2V4_9AGAR</name>
<gene>
    <name evidence="1" type="ORF">H0H81_001128</name>
</gene>
<reference evidence="1" key="2">
    <citation type="submission" date="2021-10" db="EMBL/GenBank/DDBJ databases">
        <title>Phylogenomics reveals ancestral predisposition of the termite-cultivated fungus Termitomyces towards a domesticated lifestyle.</title>
        <authorList>
            <person name="Auxier B."/>
            <person name="Grum-Grzhimaylo A."/>
            <person name="Cardenas M.E."/>
            <person name="Lodge J.D."/>
            <person name="Laessoe T."/>
            <person name="Pedersen O."/>
            <person name="Smith M.E."/>
            <person name="Kuyper T.W."/>
            <person name="Franco-Molano E.A."/>
            <person name="Baroni T.J."/>
            <person name="Aanen D.K."/>
        </authorList>
    </citation>
    <scope>NUCLEOTIDE SEQUENCE</scope>
    <source>
        <strain evidence="1">D49</strain>
    </source>
</reference>
<accession>A0A9P7K2V4</accession>